<dbReference type="NCBIfam" id="TIGR00510">
    <property type="entry name" value="lipA"/>
    <property type="match status" value="1"/>
</dbReference>
<dbReference type="GO" id="GO:0005739">
    <property type="term" value="C:mitochondrion"/>
    <property type="evidence" value="ECO:0007669"/>
    <property type="project" value="UniProtKB-SubCell"/>
</dbReference>
<dbReference type="PANTHER" id="PTHR10949">
    <property type="entry name" value="LIPOYL SYNTHASE"/>
    <property type="match status" value="1"/>
</dbReference>
<evidence type="ECO:0000256" key="6">
    <source>
        <dbReference type="ARBA" id="ARBA00023004"/>
    </source>
</evidence>
<comment type="catalytic activity">
    <reaction evidence="8 9">
        <text>[[Fe-S] cluster scaffold protein carrying a second [4Fe-4S](2+) cluster] + N(6)-octanoyl-L-lysyl-[protein] + 2 oxidized [2Fe-2S]-[ferredoxin] + 2 S-adenosyl-L-methionine + 4 H(+) = [[Fe-S] cluster scaffold protein] + N(6)-[(R)-dihydrolipoyl]-L-lysyl-[protein] + 4 Fe(3+) + 2 hydrogen sulfide + 2 5'-deoxyadenosine + 2 L-methionine + 2 reduced [2Fe-2S]-[ferredoxin]</text>
        <dbReference type="Rhea" id="RHEA:16585"/>
        <dbReference type="Rhea" id="RHEA-COMP:9928"/>
        <dbReference type="Rhea" id="RHEA-COMP:10000"/>
        <dbReference type="Rhea" id="RHEA-COMP:10001"/>
        <dbReference type="Rhea" id="RHEA-COMP:10475"/>
        <dbReference type="Rhea" id="RHEA-COMP:14568"/>
        <dbReference type="Rhea" id="RHEA-COMP:14569"/>
        <dbReference type="ChEBI" id="CHEBI:15378"/>
        <dbReference type="ChEBI" id="CHEBI:17319"/>
        <dbReference type="ChEBI" id="CHEBI:29034"/>
        <dbReference type="ChEBI" id="CHEBI:29919"/>
        <dbReference type="ChEBI" id="CHEBI:33722"/>
        <dbReference type="ChEBI" id="CHEBI:33737"/>
        <dbReference type="ChEBI" id="CHEBI:33738"/>
        <dbReference type="ChEBI" id="CHEBI:57844"/>
        <dbReference type="ChEBI" id="CHEBI:59789"/>
        <dbReference type="ChEBI" id="CHEBI:78809"/>
        <dbReference type="ChEBI" id="CHEBI:83100"/>
        <dbReference type="EC" id="2.8.1.8"/>
    </reaction>
</comment>
<dbReference type="InterPro" id="IPR006638">
    <property type="entry name" value="Elp3/MiaA/NifB-like_rSAM"/>
</dbReference>
<dbReference type="PANTHER" id="PTHR10949:SF0">
    <property type="entry name" value="LIPOYL SYNTHASE, MITOCHONDRIAL"/>
    <property type="match status" value="1"/>
</dbReference>
<dbReference type="NCBIfam" id="NF009544">
    <property type="entry name" value="PRK12928.1"/>
    <property type="match status" value="1"/>
</dbReference>
<comment type="similarity">
    <text evidence="9">Belongs to the radical SAM superfamily. Lipoyl synthase family.</text>
</comment>
<evidence type="ECO:0000256" key="2">
    <source>
        <dbReference type="ARBA" id="ARBA00022485"/>
    </source>
</evidence>
<protein>
    <recommendedName>
        <fullName evidence="9">Lipoyl synthase, mitochondrial</fullName>
        <ecNumber evidence="9">2.8.1.8</ecNumber>
    </recommendedName>
    <alternativeName>
        <fullName evidence="9">Lipoate synthase</fullName>
        <shortName evidence="9">LS</shortName>
        <shortName evidence="9">Lip-syn</shortName>
    </alternativeName>
    <alternativeName>
        <fullName evidence="9">Lipoic acid synthase</fullName>
    </alternativeName>
</protein>
<comment type="subcellular location">
    <subcellularLocation>
        <location evidence="1 9">Mitochondrion</location>
    </subcellularLocation>
</comment>
<evidence type="ECO:0000259" key="10">
    <source>
        <dbReference type="PROSITE" id="PS51918"/>
    </source>
</evidence>
<evidence type="ECO:0000256" key="5">
    <source>
        <dbReference type="ARBA" id="ARBA00022723"/>
    </source>
</evidence>
<dbReference type="GO" id="GO:0009249">
    <property type="term" value="P:protein lipoylation"/>
    <property type="evidence" value="ECO:0007669"/>
    <property type="project" value="UniProtKB-UniRule"/>
</dbReference>
<feature type="binding site" evidence="9">
    <location>
        <position position="145"/>
    </location>
    <ligand>
        <name>[4Fe-4S] cluster</name>
        <dbReference type="ChEBI" id="CHEBI:49883"/>
        <label>2</label>
        <note>4Fe-4S-S-AdoMet</note>
    </ligand>
</feature>
<dbReference type="CDD" id="cd01335">
    <property type="entry name" value="Radical_SAM"/>
    <property type="match status" value="1"/>
</dbReference>
<dbReference type="EC" id="2.8.1.8" evidence="9"/>
<dbReference type="InterPro" id="IPR058240">
    <property type="entry name" value="rSAM_sf"/>
</dbReference>
<evidence type="ECO:0000256" key="7">
    <source>
        <dbReference type="ARBA" id="ARBA00023014"/>
    </source>
</evidence>
<dbReference type="HAMAP" id="MF_00206">
    <property type="entry name" value="Lipoyl_synth"/>
    <property type="match status" value="1"/>
</dbReference>
<dbReference type="EMBL" id="HBIX01031794">
    <property type="protein sequence ID" value="CAE0728270.1"/>
    <property type="molecule type" value="Transcribed_RNA"/>
</dbReference>
<keyword evidence="9" id="KW-0496">Mitochondrion</keyword>
<keyword evidence="3 9" id="KW-0808">Transferase</keyword>
<proteinExistence type="inferred from homology"/>
<feature type="binding site" evidence="9">
    <location>
        <position position="114"/>
    </location>
    <ligand>
        <name>[4Fe-4S] cluster</name>
        <dbReference type="ChEBI" id="CHEBI:49883"/>
        <label>1</label>
    </ligand>
</feature>
<gene>
    <name evidence="11" type="ORF">PAUS00366_LOCUS21054</name>
</gene>
<keyword evidence="4 9" id="KW-0949">S-adenosyl-L-methionine</keyword>
<dbReference type="SFLD" id="SFLDS00029">
    <property type="entry name" value="Radical_SAM"/>
    <property type="match status" value="1"/>
</dbReference>
<comment type="function">
    <text evidence="9">Catalyzes the radical-mediated insertion of two sulfur atoms into the C-6 and C-8 positions of the octanoyl moiety bound to the lipoyl domains of lipoate-dependent enzymes, thereby converting the octanoylated domains into lipoylated derivatives.</text>
</comment>
<keyword evidence="6 9" id="KW-0408">Iron</keyword>
<dbReference type="SFLD" id="SFLDF00271">
    <property type="entry name" value="lipoyl_synthase"/>
    <property type="match status" value="1"/>
</dbReference>
<evidence type="ECO:0000313" key="11">
    <source>
        <dbReference type="EMBL" id="CAE0728270.1"/>
    </source>
</evidence>
<dbReference type="Pfam" id="PF16881">
    <property type="entry name" value="LIAS_N"/>
    <property type="match status" value="1"/>
</dbReference>
<dbReference type="AlphaFoldDB" id="A0A7S4AVD0"/>
<feature type="binding site" evidence="9">
    <location>
        <position position="359"/>
    </location>
    <ligand>
        <name>[4Fe-4S] cluster</name>
        <dbReference type="ChEBI" id="CHEBI:49883"/>
        <label>1</label>
    </ligand>
</feature>
<dbReference type="PIRSF" id="PIRSF005963">
    <property type="entry name" value="Lipoyl_synth"/>
    <property type="match status" value="1"/>
</dbReference>
<dbReference type="GO" id="GO:0051539">
    <property type="term" value="F:4 iron, 4 sulfur cluster binding"/>
    <property type="evidence" value="ECO:0007669"/>
    <property type="project" value="UniProtKB-UniRule"/>
</dbReference>
<dbReference type="Pfam" id="PF04055">
    <property type="entry name" value="Radical_SAM"/>
    <property type="match status" value="1"/>
</dbReference>
<dbReference type="InterPro" id="IPR013785">
    <property type="entry name" value="Aldolase_TIM"/>
</dbReference>
<evidence type="ECO:0000256" key="4">
    <source>
        <dbReference type="ARBA" id="ARBA00022691"/>
    </source>
</evidence>
<dbReference type="SUPFAM" id="SSF102114">
    <property type="entry name" value="Radical SAM enzymes"/>
    <property type="match status" value="1"/>
</dbReference>
<keyword evidence="7 9" id="KW-0411">Iron-sulfur</keyword>
<dbReference type="UniPathway" id="UPA00538">
    <property type="reaction ID" value="UER00593"/>
</dbReference>
<dbReference type="InterPro" id="IPR003698">
    <property type="entry name" value="Lipoyl_synth"/>
</dbReference>
<organism evidence="11">
    <name type="scientific">Pseudo-nitzschia australis</name>
    <dbReference type="NCBI Taxonomy" id="44445"/>
    <lineage>
        <taxon>Eukaryota</taxon>
        <taxon>Sar</taxon>
        <taxon>Stramenopiles</taxon>
        <taxon>Ochrophyta</taxon>
        <taxon>Bacillariophyta</taxon>
        <taxon>Bacillariophyceae</taxon>
        <taxon>Bacillariophycidae</taxon>
        <taxon>Bacillariales</taxon>
        <taxon>Bacillariaceae</taxon>
        <taxon>Pseudo-nitzschia</taxon>
    </lineage>
</organism>
<reference evidence="11" key="1">
    <citation type="submission" date="2021-01" db="EMBL/GenBank/DDBJ databases">
        <authorList>
            <person name="Corre E."/>
            <person name="Pelletier E."/>
            <person name="Niang G."/>
            <person name="Scheremetjew M."/>
            <person name="Finn R."/>
            <person name="Kale V."/>
            <person name="Holt S."/>
            <person name="Cochrane G."/>
            <person name="Meng A."/>
            <person name="Brown T."/>
            <person name="Cohen L."/>
        </authorList>
    </citation>
    <scope>NUCLEOTIDE SEQUENCE</scope>
    <source>
        <strain evidence="11">10249 10 AB</strain>
    </source>
</reference>
<dbReference type="PROSITE" id="PS51918">
    <property type="entry name" value="RADICAL_SAM"/>
    <property type="match status" value="1"/>
</dbReference>
<dbReference type="NCBIfam" id="NF004019">
    <property type="entry name" value="PRK05481.1"/>
    <property type="match status" value="1"/>
</dbReference>
<evidence type="ECO:0000256" key="3">
    <source>
        <dbReference type="ARBA" id="ARBA00022679"/>
    </source>
</evidence>
<keyword evidence="2 9" id="KW-0004">4Fe-4S</keyword>
<dbReference type="InterPro" id="IPR031691">
    <property type="entry name" value="LIAS_N"/>
</dbReference>
<dbReference type="InterPro" id="IPR007197">
    <property type="entry name" value="rSAM"/>
</dbReference>
<sequence length="381" mass="42757">MMLRRAIATVPLFNLSSQRSLSSAAPSLASSVKVTKSTPQNSSRLEALREQLAKEDATIDDFSGEKSVVVRRKAAPRSAKILPKPKWLKVQPADSDNYRRLRQTVRDSGLATVCEEAKCPNIGECWGGGEDQTATATIMIMGDTCTRGCRFCSVKTSRKPPPLDPEEPEKVSDAISKWELDYVVLTSVDRDDLEDQGSNHFRQVIKKLKEKKPDLLVEALTPDFQGNQEFIHALATSGLDVYAHNIETVRRLTPKVRDRRATYDQTLDVLRYAKSVGNCLTKTSIMLGFGETDEDIMETLHDLRAADVDVVTFGQYLQPTRRHLPVKKYVTPEEFDEWQVKGEALGFKYVASGPLVRSSYKAGEFFLKNLLKGQERERKEA</sequence>
<feature type="binding site" evidence="9">
    <location>
        <position position="119"/>
    </location>
    <ligand>
        <name>[4Fe-4S] cluster</name>
        <dbReference type="ChEBI" id="CHEBI:49883"/>
        <label>1</label>
    </ligand>
</feature>
<comment type="cofactor">
    <cofactor evidence="9">
        <name>[4Fe-4S] cluster</name>
        <dbReference type="ChEBI" id="CHEBI:49883"/>
    </cofactor>
    <text evidence="9">Binds 2 [4Fe-4S] clusters per subunit. One cluster is coordinated with 3 cysteines and an exchangeable S-adenosyl-L-methionine.</text>
</comment>
<name>A0A7S4AVD0_9STRA</name>
<evidence type="ECO:0000256" key="9">
    <source>
        <dbReference type="HAMAP-Rule" id="MF_03123"/>
    </source>
</evidence>
<dbReference type="FunFam" id="3.20.20.70:FF:000036">
    <property type="entry name" value="Lipoyl synthase, mitochondrial"/>
    <property type="match status" value="1"/>
</dbReference>
<evidence type="ECO:0000256" key="1">
    <source>
        <dbReference type="ARBA" id="ARBA00004173"/>
    </source>
</evidence>
<dbReference type="GO" id="GO:0016992">
    <property type="term" value="F:lipoate synthase activity"/>
    <property type="evidence" value="ECO:0007669"/>
    <property type="project" value="UniProtKB-UniRule"/>
</dbReference>
<feature type="binding site" evidence="9">
    <location>
        <position position="125"/>
    </location>
    <ligand>
        <name>[4Fe-4S] cluster</name>
        <dbReference type="ChEBI" id="CHEBI:49883"/>
        <label>1</label>
    </ligand>
</feature>
<dbReference type="SFLD" id="SFLDG01058">
    <property type="entry name" value="lipoyl_synthase_like"/>
    <property type="match status" value="1"/>
</dbReference>
<evidence type="ECO:0000256" key="8">
    <source>
        <dbReference type="ARBA" id="ARBA00047326"/>
    </source>
</evidence>
<dbReference type="GO" id="GO:0046872">
    <property type="term" value="F:metal ion binding"/>
    <property type="evidence" value="ECO:0007669"/>
    <property type="project" value="UniProtKB-KW"/>
</dbReference>
<feature type="binding site" evidence="9">
    <location>
        <position position="149"/>
    </location>
    <ligand>
        <name>[4Fe-4S] cluster</name>
        <dbReference type="ChEBI" id="CHEBI:49883"/>
        <label>2</label>
        <note>4Fe-4S-S-AdoMet</note>
    </ligand>
</feature>
<keyword evidence="5 9" id="KW-0479">Metal-binding</keyword>
<feature type="binding site" evidence="9">
    <location>
        <position position="152"/>
    </location>
    <ligand>
        <name>[4Fe-4S] cluster</name>
        <dbReference type="ChEBI" id="CHEBI:49883"/>
        <label>2</label>
        <note>4Fe-4S-S-AdoMet</note>
    </ligand>
</feature>
<dbReference type="SMART" id="SM00729">
    <property type="entry name" value="Elp3"/>
    <property type="match status" value="1"/>
</dbReference>
<accession>A0A7S4AVD0</accession>
<dbReference type="Gene3D" id="3.20.20.70">
    <property type="entry name" value="Aldolase class I"/>
    <property type="match status" value="1"/>
</dbReference>
<feature type="domain" description="Radical SAM core" evidence="10">
    <location>
        <begin position="130"/>
        <end position="348"/>
    </location>
</feature>
<comment type="pathway">
    <text evidence="9">Protein modification; protein lipoylation via endogenous pathway; protein N(6)-(lipoyl)lysine from octanoyl-[acyl-carrier-protein]: step 2/2.</text>
</comment>